<keyword evidence="2" id="KW-1133">Transmembrane helix</keyword>
<organism evidence="3">
    <name type="scientific">Phaffia rhodozyma</name>
    <name type="common">Yeast</name>
    <name type="synonym">Xanthophyllomyces dendrorhous</name>
    <dbReference type="NCBI Taxonomy" id="264483"/>
    <lineage>
        <taxon>Eukaryota</taxon>
        <taxon>Fungi</taxon>
        <taxon>Dikarya</taxon>
        <taxon>Basidiomycota</taxon>
        <taxon>Agaricomycotina</taxon>
        <taxon>Tremellomycetes</taxon>
        <taxon>Cystofilobasidiales</taxon>
        <taxon>Mrakiaceae</taxon>
        <taxon>Phaffia</taxon>
    </lineage>
</organism>
<accession>A0A0F7SEM2</accession>
<dbReference type="PANTHER" id="PTHR41800:SF1">
    <property type="entry name" value="EXPRESSED PROTEIN"/>
    <property type="match status" value="1"/>
</dbReference>
<dbReference type="Pfam" id="PF15932">
    <property type="entry name" value="DUF4748"/>
    <property type="match status" value="1"/>
</dbReference>
<reference evidence="3" key="1">
    <citation type="submission" date="2014-08" db="EMBL/GenBank/DDBJ databases">
        <authorList>
            <person name="Sharma Rahul"/>
            <person name="Thines Marco"/>
        </authorList>
    </citation>
    <scope>NUCLEOTIDE SEQUENCE</scope>
</reference>
<dbReference type="InterPro" id="IPR031833">
    <property type="entry name" value="DUF4748"/>
</dbReference>
<protein>
    <submittedName>
        <fullName evidence="3">Uncharacterized protein</fullName>
    </submittedName>
</protein>
<keyword evidence="2" id="KW-0812">Transmembrane</keyword>
<name>A0A0F7SEM2_PHARH</name>
<dbReference type="PANTHER" id="PTHR41800">
    <property type="entry name" value="EXPRESSED PROTEIN"/>
    <property type="match status" value="1"/>
</dbReference>
<proteinExistence type="predicted"/>
<evidence type="ECO:0000313" key="3">
    <source>
        <dbReference type="EMBL" id="CDZ96315.1"/>
    </source>
</evidence>
<sequence>MNTPQSVALGWGVLLVAASASYYYAKSDIDARRLDQQRKGLRQTQVLTWEERLKLDEQAAAAGLPPPPKPVTGGPTPANPVSDSAKVIPPPVGK</sequence>
<evidence type="ECO:0000256" key="1">
    <source>
        <dbReference type="SAM" id="MobiDB-lite"/>
    </source>
</evidence>
<dbReference type="AlphaFoldDB" id="A0A0F7SEM2"/>
<keyword evidence="2" id="KW-0472">Membrane</keyword>
<feature type="region of interest" description="Disordered" evidence="1">
    <location>
        <begin position="58"/>
        <end position="94"/>
    </location>
</feature>
<feature type="transmembrane region" description="Helical" evidence="2">
    <location>
        <begin position="6"/>
        <end position="25"/>
    </location>
</feature>
<evidence type="ECO:0000256" key="2">
    <source>
        <dbReference type="SAM" id="Phobius"/>
    </source>
</evidence>
<dbReference type="EMBL" id="LN483116">
    <property type="protein sequence ID" value="CDZ96315.1"/>
    <property type="molecule type" value="Genomic_DNA"/>
</dbReference>